<evidence type="ECO:0000313" key="3">
    <source>
        <dbReference type="EMBL" id="KAF4655100.1"/>
    </source>
</evidence>
<dbReference type="Proteomes" id="UP000570595">
    <property type="component" value="Unassembled WGS sequence"/>
</dbReference>
<dbReference type="EMBL" id="JABAHT010000486">
    <property type="protein sequence ID" value="KAF4655100.1"/>
    <property type="molecule type" value="Genomic_DNA"/>
</dbReference>
<name>A0A7J6L7F1_PEROL</name>
<keyword evidence="2" id="KW-0732">Signal</keyword>
<proteinExistence type="predicted"/>
<gene>
    <name evidence="3" type="ORF">FOZ61_007769</name>
</gene>
<dbReference type="AlphaFoldDB" id="A0A7J6L7F1"/>
<evidence type="ECO:0000256" key="1">
    <source>
        <dbReference type="SAM" id="MobiDB-lite"/>
    </source>
</evidence>
<dbReference type="OrthoDB" id="447747at2759"/>
<reference evidence="3 4" key="1">
    <citation type="submission" date="2020-04" db="EMBL/GenBank/DDBJ databases">
        <title>Perkinsus olseni comparative genomics.</title>
        <authorList>
            <person name="Bogema D.R."/>
        </authorList>
    </citation>
    <scope>NUCLEOTIDE SEQUENCE [LARGE SCALE GENOMIC DNA]</scope>
    <source>
        <strain evidence="3">ATCC PRA-179</strain>
    </source>
</reference>
<comment type="caution">
    <text evidence="3">The sequence shown here is derived from an EMBL/GenBank/DDBJ whole genome shotgun (WGS) entry which is preliminary data.</text>
</comment>
<evidence type="ECO:0000256" key="2">
    <source>
        <dbReference type="SAM" id="SignalP"/>
    </source>
</evidence>
<accession>A0A7J6L7F1</accession>
<organism evidence="3 4">
    <name type="scientific">Perkinsus olseni</name>
    <name type="common">Perkinsus atlanticus</name>
    <dbReference type="NCBI Taxonomy" id="32597"/>
    <lineage>
        <taxon>Eukaryota</taxon>
        <taxon>Sar</taxon>
        <taxon>Alveolata</taxon>
        <taxon>Perkinsozoa</taxon>
        <taxon>Perkinsea</taxon>
        <taxon>Perkinsida</taxon>
        <taxon>Perkinsidae</taxon>
        <taxon>Perkinsus</taxon>
    </lineage>
</organism>
<evidence type="ECO:0000313" key="4">
    <source>
        <dbReference type="Proteomes" id="UP000570595"/>
    </source>
</evidence>
<feature type="region of interest" description="Disordered" evidence="1">
    <location>
        <begin position="394"/>
        <end position="452"/>
    </location>
</feature>
<feature type="signal peptide" evidence="2">
    <location>
        <begin position="1"/>
        <end position="19"/>
    </location>
</feature>
<feature type="chain" id="PRO_5029747352" evidence="2">
    <location>
        <begin position="20"/>
        <end position="733"/>
    </location>
</feature>
<feature type="compositionally biased region" description="Basic and acidic residues" evidence="1">
    <location>
        <begin position="431"/>
        <end position="444"/>
    </location>
</feature>
<protein>
    <submittedName>
        <fullName evidence="3">Uncharacterized protein</fullName>
    </submittedName>
</protein>
<feature type="region of interest" description="Disordered" evidence="1">
    <location>
        <begin position="470"/>
        <end position="543"/>
    </location>
</feature>
<sequence>MASSIFPPFLLLSITLVRSDLDNIYPPSYKTNPIARHLAVTVLPQTPTVLTLSGHEDTNTALEYYIETLPERGSLYETSQSYRSFAASPYTAPVVLQEYMLPFKVTDAYARVVYVPPLDVADDVEGSWAHIHYTVKEPVAGITSDPGTVTFANGRGFVSSSSFTDNCQGWTIEDNGNKVTAPEHQPFTLGGLDRYCLGYDDIMYTDFSDGSDRVRWKFVSPQYNPFYNLTASTVYRAEHMRGAYGGYLSFTVRSTYGDFTSELLNKANIWVTLECAVCNNHRGLRIVRETQVGGLTWDGNEQTVVLRLASGENWKKDPLNLALPLTDATECEMAAVLWNLSKLKILGDFSKSGEVSAYDGSRVEVDQRLGDLMTLAESKSAALEAALRAVGVDPIPTRPATAHGDTTVQDRGSEHDPSPEVPPQDVTMEIPRPREPLEDGHDGMNTECPLLSAGGKWSEFDKLQSASELRKLEEAEEDPSGVDVSSIAPHGKDDAPSFSPPHDADDHSPLSSPQEDDFTPSQLDAADVPFPKGTPSLVESPGRVGRAPLVARPRLPLQPLPKAKSGFYCIEADDDGDCSGGASADTWFASGVNANRHLSLRTHRVGLLPRPSGGPQTSRAAIELNTLNASVAEFPRMPIPEDPPPPSSKLPSGSKFKFGYEPSVSTDVAPGLESYLKEIGSSFTARSRTGQREAVENESPSRVRERLLFEMMKVYDDAAPGDGPSSLEGSVVN</sequence>